<sequence>MPENALWTLFWTLLGKILSGDHVDARSPEFCLGVICALTCLFPLDYLRNNIAMMTFEQGFAPTISSLIAYSNMDEMKDK</sequence>
<evidence type="ECO:0000313" key="1">
    <source>
        <dbReference type="EMBL" id="SFD30062.1"/>
    </source>
</evidence>
<gene>
    <name evidence="1" type="ORF">SAMN02910406_03613</name>
</gene>
<accession>A0A1I1R737</accession>
<dbReference type="EMBL" id="FOKQ01000060">
    <property type="protein sequence ID" value="SFD30062.1"/>
    <property type="molecule type" value="Genomic_DNA"/>
</dbReference>
<organism evidence="1 2">
    <name type="scientific">Ruminococcus albus</name>
    <dbReference type="NCBI Taxonomy" id="1264"/>
    <lineage>
        <taxon>Bacteria</taxon>
        <taxon>Bacillati</taxon>
        <taxon>Bacillota</taxon>
        <taxon>Clostridia</taxon>
        <taxon>Eubacteriales</taxon>
        <taxon>Oscillospiraceae</taxon>
        <taxon>Ruminococcus</taxon>
    </lineage>
</organism>
<protein>
    <submittedName>
        <fullName evidence="1">Uncharacterized protein</fullName>
    </submittedName>
</protein>
<proteinExistence type="predicted"/>
<evidence type="ECO:0000313" key="2">
    <source>
        <dbReference type="Proteomes" id="UP000182192"/>
    </source>
</evidence>
<reference evidence="1 2" key="1">
    <citation type="submission" date="2016-10" db="EMBL/GenBank/DDBJ databases">
        <authorList>
            <person name="de Groot N.N."/>
        </authorList>
    </citation>
    <scope>NUCLEOTIDE SEQUENCE [LARGE SCALE GENOMIC DNA]</scope>
    <source>
        <strain evidence="1 2">AR67</strain>
    </source>
</reference>
<dbReference type="AlphaFoldDB" id="A0A1I1R737"/>
<name>A0A1I1R737_RUMAL</name>
<dbReference type="Proteomes" id="UP000182192">
    <property type="component" value="Unassembled WGS sequence"/>
</dbReference>